<dbReference type="Proteomes" id="UP001431221">
    <property type="component" value="Unassembled WGS sequence"/>
</dbReference>
<feature type="region of interest" description="Disordered" evidence="1">
    <location>
        <begin position="44"/>
        <end position="147"/>
    </location>
</feature>
<evidence type="ECO:0000256" key="1">
    <source>
        <dbReference type="SAM" id="MobiDB-lite"/>
    </source>
</evidence>
<gene>
    <name evidence="2" type="ORF">M0H32_15265</name>
</gene>
<dbReference type="EMBL" id="JALNMJ010000010">
    <property type="protein sequence ID" value="MCK7613532.1"/>
    <property type="molecule type" value="Genomic_DNA"/>
</dbReference>
<keyword evidence="3" id="KW-1185">Reference proteome</keyword>
<proteinExistence type="predicted"/>
<sequence length="159" mass="16433">MQIGSMPMMPPGGSPRDQVVNNLSAQVEAGEITAEDQDAMMEALDAMHAERMENGPPAPGSAPPSQEEIQANFESMLAEQVEAGTLGQDQADHLAEMFEEGELGRPPEGQGPPPPGGEGGGSMDELMSAILSQLQSGSTYDGSGEQTGSIASLLADYTA</sequence>
<evidence type="ECO:0000313" key="2">
    <source>
        <dbReference type="EMBL" id="MCK7613532.1"/>
    </source>
</evidence>
<accession>A0ABT0GVR0</accession>
<feature type="region of interest" description="Disordered" evidence="1">
    <location>
        <begin position="1"/>
        <end position="23"/>
    </location>
</feature>
<dbReference type="RefSeq" id="WP_248155500.1">
    <property type="nucleotide sequence ID" value="NZ_JALNMJ010000010.1"/>
</dbReference>
<reference evidence="2" key="1">
    <citation type="submission" date="2022-04" db="EMBL/GenBank/DDBJ databases">
        <title>Roseibium sp. CAU 1639 isolated from mud.</title>
        <authorList>
            <person name="Kim W."/>
        </authorList>
    </citation>
    <scope>NUCLEOTIDE SEQUENCE</scope>
    <source>
        <strain evidence="2">CAU 1639</strain>
    </source>
</reference>
<name>A0ABT0GVR0_9HYPH</name>
<organism evidence="2 3">
    <name type="scientific">Roseibium sediminicola</name>
    <dbReference type="NCBI Taxonomy" id="2933272"/>
    <lineage>
        <taxon>Bacteria</taxon>
        <taxon>Pseudomonadati</taxon>
        <taxon>Pseudomonadota</taxon>
        <taxon>Alphaproteobacteria</taxon>
        <taxon>Hyphomicrobiales</taxon>
        <taxon>Stappiaceae</taxon>
        <taxon>Roseibium</taxon>
    </lineage>
</organism>
<feature type="compositionally biased region" description="Polar residues" evidence="1">
    <location>
        <begin position="130"/>
        <end position="147"/>
    </location>
</feature>
<protein>
    <submittedName>
        <fullName evidence="2">Uncharacterized protein</fullName>
    </submittedName>
</protein>
<comment type="caution">
    <text evidence="2">The sequence shown here is derived from an EMBL/GenBank/DDBJ whole genome shotgun (WGS) entry which is preliminary data.</text>
</comment>
<evidence type="ECO:0000313" key="3">
    <source>
        <dbReference type="Proteomes" id="UP001431221"/>
    </source>
</evidence>